<dbReference type="Proteomes" id="UP000494256">
    <property type="component" value="Unassembled WGS sequence"/>
</dbReference>
<evidence type="ECO:0000313" key="19">
    <source>
        <dbReference type="Proteomes" id="UP000494256"/>
    </source>
</evidence>
<evidence type="ECO:0000256" key="11">
    <source>
        <dbReference type="ARBA" id="ARBA00023049"/>
    </source>
</evidence>
<dbReference type="PANTHER" id="PTHR11705">
    <property type="entry name" value="PROTEASE FAMILY M14 CARBOXYPEPTIDASE A,B"/>
    <property type="match status" value="1"/>
</dbReference>
<feature type="domain" description="Peptidase M14" evidence="17">
    <location>
        <begin position="945"/>
        <end position="1253"/>
    </location>
</feature>
<dbReference type="FunFam" id="3.40.630.10:FF:000040">
    <property type="entry name" value="zinc carboxypeptidase"/>
    <property type="match status" value="3"/>
</dbReference>
<dbReference type="Pfam" id="PF00246">
    <property type="entry name" value="Peptidase_M14"/>
    <property type="match status" value="3"/>
</dbReference>
<dbReference type="InterPro" id="IPR003146">
    <property type="entry name" value="M14A_act_pep"/>
</dbReference>
<keyword evidence="15" id="KW-1133">Transmembrane helix</keyword>
<comment type="cofactor">
    <cofactor evidence="1">
        <name>Zn(2+)</name>
        <dbReference type="ChEBI" id="CHEBI:29105"/>
    </cofactor>
</comment>
<keyword evidence="5" id="KW-0121">Carboxypeptidase</keyword>
<keyword evidence="10" id="KW-0862">Zinc</keyword>
<accession>A0A8S1ASG2</accession>
<comment type="caution">
    <text evidence="14">Lacks conserved residue(s) required for the propagation of feature annotation.</text>
</comment>
<keyword evidence="15" id="KW-0472">Membrane</keyword>
<keyword evidence="11" id="KW-0482">Metalloprotease</keyword>
<comment type="similarity">
    <text evidence="3 14">Belongs to the peptidase M14 family.</text>
</comment>
<keyword evidence="7" id="KW-0479">Metal-binding</keyword>
<organism evidence="18 19">
    <name type="scientific">Arctia plantaginis</name>
    <name type="common">Wood tiger moth</name>
    <name type="synonym">Phalaena plantaginis</name>
    <dbReference type="NCBI Taxonomy" id="874455"/>
    <lineage>
        <taxon>Eukaryota</taxon>
        <taxon>Metazoa</taxon>
        <taxon>Ecdysozoa</taxon>
        <taxon>Arthropoda</taxon>
        <taxon>Hexapoda</taxon>
        <taxon>Insecta</taxon>
        <taxon>Pterygota</taxon>
        <taxon>Neoptera</taxon>
        <taxon>Endopterygota</taxon>
        <taxon>Lepidoptera</taxon>
        <taxon>Glossata</taxon>
        <taxon>Ditrysia</taxon>
        <taxon>Noctuoidea</taxon>
        <taxon>Erebidae</taxon>
        <taxon>Arctiinae</taxon>
        <taxon>Arctia</taxon>
    </lineage>
</organism>
<dbReference type="InterPro" id="IPR000834">
    <property type="entry name" value="Peptidase_M14"/>
</dbReference>
<keyword evidence="8 16" id="KW-0732">Signal</keyword>
<keyword evidence="9" id="KW-0378">Hydrolase</keyword>
<keyword evidence="15" id="KW-0812">Transmembrane</keyword>
<name>A0A8S1ASG2_ARCPL</name>
<keyword evidence="4" id="KW-0964">Secreted</keyword>
<dbReference type="Gene3D" id="3.30.70.340">
    <property type="entry name" value="Metallocarboxypeptidase-like"/>
    <property type="match status" value="3"/>
</dbReference>
<evidence type="ECO:0000256" key="9">
    <source>
        <dbReference type="ARBA" id="ARBA00022801"/>
    </source>
</evidence>
<evidence type="ECO:0000256" key="1">
    <source>
        <dbReference type="ARBA" id="ARBA00001947"/>
    </source>
</evidence>
<feature type="domain" description="Peptidase M14" evidence="17">
    <location>
        <begin position="542"/>
        <end position="851"/>
    </location>
</feature>
<keyword evidence="6" id="KW-0645">Protease</keyword>
<reference evidence="18 19" key="1">
    <citation type="submission" date="2020-04" db="EMBL/GenBank/DDBJ databases">
        <authorList>
            <person name="Wallbank WR R."/>
            <person name="Pardo Diaz C."/>
            <person name="Kozak K."/>
            <person name="Martin S."/>
            <person name="Jiggins C."/>
            <person name="Moest M."/>
            <person name="Warren A I."/>
            <person name="Byers J.R.P. K."/>
            <person name="Montejo-Kovacevich G."/>
            <person name="Yen C E."/>
        </authorList>
    </citation>
    <scope>NUCLEOTIDE SEQUENCE [LARGE SCALE GENOMIC DNA]</scope>
</reference>
<dbReference type="InterPro" id="IPR036990">
    <property type="entry name" value="M14A-like_propep"/>
</dbReference>
<feature type="signal peptide" evidence="16">
    <location>
        <begin position="1"/>
        <end position="16"/>
    </location>
</feature>
<comment type="subcellular location">
    <subcellularLocation>
        <location evidence="2">Secreted</location>
    </subcellularLocation>
</comment>
<dbReference type="PROSITE" id="PS52035">
    <property type="entry name" value="PEPTIDASE_M14"/>
    <property type="match status" value="3"/>
</dbReference>
<evidence type="ECO:0000256" key="2">
    <source>
        <dbReference type="ARBA" id="ARBA00004613"/>
    </source>
</evidence>
<evidence type="ECO:0000256" key="4">
    <source>
        <dbReference type="ARBA" id="ARBA00022525"/>
    </source>
</evidence>
<evidence type="ECO:0000256" key="5">
    <source>
        <dbReference type="ARBA" id="ARBA00022645"/>
    </source>
</evidence>
<evidence type="ECO:0000256" key="13">
    <source>
        <dbReference type="ARBA" id="ARBA00057299"/>
    </source>
</evidence>
<comment type="function">
    <text evidence="13">Involved in the digestion of the blood meal.</text>
</comment>
<dbReference type="Pfam" id="PF02244">
    <property type="entry name" value="Propep_M14"/>
    <property type="match status" value="3"/>
</dbReference>
<gene>
    <name evidence="18" type="ORF">APLA_LOCUS12871</name>
</gene>
<evidence type="ECO:0000256" key="3">
    <source>
        <dbReference type="ARBA" id="ARBA00005988"/>
    </source>
</evidence>
<dbReference type="PANTHER" id="PTHR11705:SF153">
    <property type="entry name" value="ZINC CARBOXYPEPTIDASE A 1-LIKE PROTEIN"/>
    <property type="match status" value="1"/>
</dbReference>
<comment type="caution">
    <text evidence="18">The sequence shown here is derived from an EMBL/GenBank/DDBJ whole genome shotgun (WGS) entry which is preliminary data.</text>
</comment>
<dbReference type="CDD" id="cd03860">
    <property type="entry name" value="M14_CP_A-B_like"/>
    <property type="match status" value="3"/>
</dbReference>
<keyword evidence="12" id="KW-1015">Disulfide bond</keyword>
<evidence type="ECO:0000313" key="18">
    <source>
        <dbReference type="EMBL" id="CAB3249418.1"/>
    </source>
</evidence>
<evidence type="ECO:0000256" key="14">
    <source>
        <dbReference type="PROSITE-ProRule" id="PRU01379"/>
    </source>
</evidence>
<evidence type="ECO:0000256" key="8">
    <source>
        <dbReference type="ARBA" id="ARBA00022729"/>
    </source>
</evidence>
<evidence type="ECO:0000259" key="17">
    <source>
        <dbReference type="PROSITE" id="PS52035"/>
    </source>
</evidence>
<dbReference type="EMBL" id="CADEBD010000344">
    <property type="protein sequence ID" value="CAB3249418.1"/>
    <property type="molecule type" value="Genomic_DNA"/>
</dbReference>
<dbReference type="GO" id="GO:0006508">
    <property type="term" value="P:proteolysis"/>
    <property type="evidence" value="ECO:0007669"/>
    <property type="project" value="UniProtKB-KW"/>
</dbReference>
<dbReference type="SMART" id="SM00631">
    <property type="entry name" value="Zn_pept"/>
    <property type="match status" value="3"/>
</dbReference>
<evidence type="ECO:0000256" key="16">
    <source>
        <dbReference type="SAM" id="SignalP"/>
    </source>
</evidence>
<proteinExistence type="inferred from homology"/>
<protein>
    <recommendedName>
        <fullName evidence="17">Peptidase M14 domain-containing protein</fullName>
    </recommendedName>
</protein>
<evidence type="ECO:0000256" key="6">
    <source>
        <dbReference type="ARBA" id="ARBA00022670"/>
    </source>
</evidence>
<dbReference type="OrthoDB" id="534815at2759"/>
<feature type="domain" description="Peptidase M14" evidence="17">
    <location>
        <begin position="118"/>
        <end position="427"/>
    </location>
</feature>
<evidence type="ECO:0000256" key="15">
    <source>
        <dbReference type="SAM" id="Phobius"/>
    </source>
</evidence>
<sequence length="1284" mass="146115">MTYLFFTIVIFGAVSALKKSYGGYKVYRVVPREDAAVSHLEELVQIGLGELWNDNIEVNLDVRINVAPGDITDFLKFIKSHRIEFKEVIPDIESTINYQLKPSTPRISEPFLSYTWTEYHNLKKIYAWLDELQDYYATKVGIVNTGESVLGNPIKGVVLNFNPEQSGKLFGVLVGTLHGRDWICPATVTWIIKEFLTSNNPAIRALAESIEWHIFPVANPDGYEYTFKNDRMWKKNRNPRNFTTCMRAKDEMSVGVDLNRNFDFHWMSFGASDNPCSNTFAGPSPFSEPESRAIRDYMLSINQQGKLIYYIGFHSFGQSIVIPYSHLTDPNSLKSSDHGDIYKISLRAAEAVKKKHGTEYKVGPSASTMYAMSGSSFDWVKNATKVPVSLLLQLRDSGEYGFLLPPDQIVPTATEAMDALLEMDKTTRKLAVIFASVSGVKQSYDGYKMFKVIPEDETAVSHLENLSWNGLGEFWDDNIEINKEARIIVSPDDLQNFLDFLRISGIENEEVMPDIQRTIDQQLKPATARTYLKSNLTYFWNEYQNLRNIYDWLDELQQNYSKVVKIVDKGRSVLGRSIKGIVINHHPERKKKRIGVLEGTLHARDWISAATLTWIIKEFLTSNDSAVRALAKNFEWHIFPIVNPDGYEYTFSDNRMWKKNRSPHNFTTCPRGRGDMSKGVDLNRNFDFHWMNVGIAKNPCSNSFAGPRPFSEPETRAVRDYMLKIDQEGKLIYYIGFHSYGQLIIVPHSHLFSDHSLLGSDYGEMFDISLRAAEALKKRHNTEYKVGLSSSVMYSMSGSSFDWVKNATRVSVALLFGLRDRGQYGFLLPADQIIPTAMETMDALIEMDEATRNLGYYSSGAGSLNRLQYIRDNGLGEFWDDYLAVNLDLRINVPPENINNFLRVLKSSDIQSQELISDIQSAIDQQMKPVSSRSSVSYLSYSWSEYHNLDRIYTWLDELQENHPDVVKTVDKGTSVLGNSIKGVIINYHPERSEKVMGIIEGTLHAREWISTATVTWIIKEFLTSTDPAIRALAENLEWHIFPVVNPDGYNYTFTHNRMWRKNRSPASFTSCPDSDDNSNGVDLNRNFDFYWMTVGATSNPCSNLFAGPSPFSEPEARAIRDYTLRVNQEGRLIYYLAFHSWGQMFVIPYSHVTPEQSLLSGNFPNMFEISIRAADALKERYGTEYTAGLSANVLYPMSGTSFDWVKNVTNVPVSVLLELRDRGTYGFLLPPNQIIPTALETMDAMIEMDRMTRALGYYHRSSAVVVYSSFTIIVVSVLGVMFG</sequence>
<dbReference type="GO" id="GO:0008270">
    <property type="term" value="F:zinc ion binding"/>
    <property type="evidence" value="ECO:0007669"/>
    <property type="project" value="InterPro"/>
</dbReference>
<dbReference type="SUPFAM" id="SSF54897">
    <property type="entry name" value="Protease propeptides/inhibitors"/>
    <property type="match status" value="3"/>
</dbReference>
<feature type="transmembrane region" description="Helical" evidence="15">
    <location>
        <begin position="1265"/>
        <end position="1283"/>
    </location>
</feature>
<evidence type="ECO:0000256" key="7">
    <source>
        <dbReference type="ARBA" id="ARBA00022723"/>
    </source>
</evidence>
<dbReference type="Gene3D" id="3.40.630.10">
    <property type="entry name" value="Zn peptidases"/>
    <property type="match status" value="3"/>
</dbReference>
<dbReference type="GO" id="GO:0004181">
    <property type="term" value="F:metallocarboxypeptidase activity"/>
    <property type="evidence" value="ECO:0007669"/>
    <property type="project" value="InterPro"/>
</dbReference>
<feature type="chain" id="PRO_5035936923" description="Peptidase M14 domain-containing protein" evidence="16">
    <location>
        <begin position="17"/>
        <end position="1284"/>
    </location>
</feature>
<evidence type="ECO:0000256" key="12">
    <source>
        <dbReference type="ARBA" id="ARBA00023157"/>
    </source>
</evidence>
<evidence type="ECO:0000256" key="10">
    <source>
        <dbReference type="ARBA" id="ARBA00022833"/>
    </source>
</evidence>
<dbReference type="SUPFAM" id="SSF53187">
    <property type="entry name" value="Zn-dependent exopeptidases"/>
    <property type="match status" value="3"/>
</dbReference>
<dbReference type="GO" id="GO:0005615">
    <property type="term" value="C:extracellular space"/>
    <property type="evidence" value="ECO:0007669"/>
    <property type="project" value="TreeGrafter"/>
</dbReference>
<feature type="active site" description="Proton donor/acceptor" evidence="14">
    <location>
        <position position="1219"/>
    </location>
</feature>